<evidence type="ECO:0000313" key="8">
    <source>
        <dbReference type="RefSeq" id="XP_013390118.1"/>
    </source>
</evidence>
<gene>
    <name evidence="3 4 5 6 7 8" type="primary">LOC106158304</name>
</gene>
<dbReference type="RefSeq" id="XP_013389872.1">
    <property type="nucleotide sequence ID" value="XM_013534418.2"/>
</dbReference>
<evidence type="ECO:0000313" key="4">
    <source>
        <dbReference type="RefSeq" id="XP_013389790.1"/>
    </source>
</evidence>
<evidence type="ECO:0000313" key="3">
    <source>
        <dbReference type="RefSeq" id="XP_013389715.1"/>
    </source>
</evidence>
<feature type="compositionally biased region" description="Low complexity" evidence="1">
    <location>
        <begin position="106"/>
        <end position="117"/>
    </location>
</feature>
<dbReference type="RefSeq" id="XP_013389715.1">
    <property type="nucleotide sequence ID" value="XM_013534261.2"/>
</dbReference>
<feature type="region of interest" description="Disordered" evidence="1">
    <location>
        <begin position="1"/>
        <end position="20"/>
    </location>
</feature>
<dbReference type="RefSeq" id="XP_013389790.1">
    <property type="nucleotide sequence ID" value="XM_013534336.2"/>
</dbReference>
<feature type="compositionally biased region" description="Polar residues" evidence="1">
    <location>
        <begin position="7"/>
        <end position="20"/>
    </location>
</feature>
<dbReference type="AlphaFoldDB" id="A0A1S3HUS0"/>
<dbReference type="Proteomes" id="UP000085678">
    <property type="component" value="Unplaced"/>
</dbReference>
<feature type="compositionally biased region" description="Polar residues" evidence="1">
    <location>
        <begin position="95"/>
        <end position="105"/>
    </location>
</feature>
<keyword evidence="2" id="KW-1185">Reference proteome</keyword>
<dbReference type="KEGG" id="lak:106158304"/>
<dbReference type="RefSeq" id="XP_013389959.1">
    <property type="nucleotide sequence ID" value="XM_013534505.2"/>
</dbReference>
<evidence type="ECO:0000313" key="6">
    <source>
        <dbReference type="RefSeq" id="XP_013389959.1"/>
    </source>
</evidence>
<dbReference type="GeneID" id="106158304"/>
<dbReference type="RefSeq" id="XP_013390118.1">
    <property type="nucleotide sequence ID" value="XM_013534664.2"/>
</dbReference>
<protein>
    <submittedName>
        <fullName evidence="3 4">Uncharacterized protein LOC106158304</fullName>
    </submittedName>
</protein>
<dbReference type="RefSeq" id="XP_013390039.1">
    <property type="nucleotide sequence ID" value="XM_013534585.2"/>
</dbReference>
<accession>A0A1S3HUS0</accession>
<evidence type="ECO:0000313" key="5">
    <source>
        <dbReference type="RefSeq" id="XP_013389872.1"/>
    </source>
</evidence>
<evidence type="ECO:0000313" key="7">
    <source>
        <dbReference type="RefSeq" id="XP_013390039.1"/>
    </source>
</evidence>
<proteinExistence type="predicted"/>
<feature type="region of interest" description="Disordered" evidence="1">
    <location>
        <begin position="246"/>
        <end position="278"/>
    </location>
</feature>
<evidence type="ECO:0000256" key="1">
    <source>
        <dbReference type="SAM" id="MobiDB-lite"/>
    </source>
</evidence>
<evidence type="ECO:0000313" key="2">
    <source>
        <dbReference type="Proteomes" id="UP000085678"/>
    </source>
</evidence>
<reference evidence="3 4" key="1">
    <citation type="submission" date="2023-09" db="UniProtKB">
        <authorList>
            <consortium name="RefSeq"/>
        </authorList>
    </citation>
    <scope>IDENTIFICATION</scope>
    <source>
        <tissue evidence="3 4">Gonads</tissue>
    </source>
</reference>
<feature type="compositionally biased region" description="Polar residues" evidence="1">
    <location>
        <begin position="260"/>
        <end position="272"/>
    </location>
</feature>
<organism evidence="4">
    <name type="scientific">Lingula anatina</name>
    <name type="common">Brachiopod</name>
    <name type="synonym">Lingula unguis</name>
    <dbReference type="NCBI Taxonomy" id="7574"/>
    <lineage>
        <taxon>Eukaryota</taxon>
        <taxon>Metazoa</taxon>
        <taxon>Spiralia</taxon>
        <taxon>Lophotrochozoa</taxon>
        <taxon>Brachiopoda</taxon>
        <taxon>Linguliformea</taxon>
        <taxon>Lingulata</taxon>
        <taxon>Lingulida</taxon>
        <taxon>Linguloidea</taxon>
        <taxon>Lingulidae</taxon>
        <taxon>Lingula</taxon>
    </lineage>
</organism>
<feature type="region of interest" description="Disordered" evidence="1">
    <location>
        <begin position="57"/>
        <end position="119"/>
    </location>
</feature>
<sequence>MLVKEGTINSGQESSVADQSPMVNVLQDTEYQNNALNNNTNTTGNLVQNFRFFRQRSNSELPMRNRVKTSLPPGSDTETDFQYNNGERRKRCHSLSLTDLSKNSRPTATAPTSQATTLRGTAFQKYQTEEQSKAQYWVENERENDKNNALWVENECPFHGSPPDFVKLSSVDDISPSELFTDREATDLVTEEQDIDFDEESGKQVSPFNQTWQLDLAEGGFNNVVRGPDFNQDVTISDEMEFYETRRRRFSTRSSSNGSMNYPNKLRSSSLDAGSEDESNIFSEKQEDMTPLSLSFAARKSAILISGRRRYRSCTEDITEEENTPILPPKRTFTNKLP</sequence>
<name>A0A1S3HUS0_LINAN</name>